<evidence type="ECO:0000313" key="1">
    <source>
        <dbReference type="EMBL" id="ALH23539.1"/>
    </source>
</evidence>
<accession>A0A0S0MV26</accession>
<dbReference type="GeneID" id="26626466"/>
<dbReference type="KEGG" id="vg:26626466"/>
<protein>
    <submittedName>
        <fullName evidence="1">Uncharacterized protein</fullName>
    </submittedName>
</protein>
<sequence length="139" mass="15693">MRVLDVKALVPWAVEPTTDEQLALEREEILAHTKRFKREEPTEQQVQALHERRAKSRADVAWLRANLPVGTVFEHLGAACMVVGHCLADHGIGKDWAAELDMQTPQGVERVRRFVPTMRAMVEPGFVVETTAPRSRSTQ</sequence>
<name>A0A0S0MV26_9CAUD</name>
<proteinExistence type="predicted"/>
<dbReference type="RefSeq" id="YP_009199445.1">
    <property type="nucleotide sequence ID" value="NC_028809.1"/>
</dbReference>
<reference evidence="1 2" key="1">
    <citation type="journal article" date="2012" name="Appl. Environ. Microbiol.">
        <title>High Diversity and Novel Species of Pseudomonas aeruginosa Bacteriophages.</title>
        <authorList>
            <person name="Sepulveda-Robles O."/>
            <person name="Kameyama L."/>
            <person name="Guarneros G."/>
        </authorList>
    </citation>
    <scope>NUCLEOTIDE SEQUENCE [LARGE SCALE GENOMIC DNA]</scope>
</reference>
<gene>
    <name evidence="1" type="ORF">PaMx74_06</name>
</gene>
<dbReference type="Proteomes" id="UP000203864">
    <property type="component" value="Segment"/>
</dbReference>
<organism evidence="1 2">
    <name type="scientific">Pseudomonas phage PaMx74</name>
    <dbReference type="NCBI Taxonomy" id="1175663"/>
    <lineage>
        <taxon>Viruses</taxon>
        <taxon>Duplodnaviria</taxon>
        <taxon>Heunggongvirae</taxon>
        <taxon>Uroviricota</taxon>
        <taxon>Caudoviricetes</taxon>
        <taxon>Mesyanzhinovviridae</taxon>
        <taxon>Bradleyvirinae</taxon>
        <taxon>Cinvestavvirus</taxon>
        <taxon>Cinvestavvirus PaMx74</taxon>
        <taxon>Pamexvirus PaMx74</taxon>
    </lineage>
</organism>
<evidence type="ECO:0000313" key="2">
    <source>
        <dbReference type="Proteomes" id="UP000203864"/>
    </source>
</evidence>
<dbReference type="EMBL" id="JQ067093">
    <property type="protein sequence ID" value="ALH23539.1"/>
    <property type="molecule type" value="Genomic_DNA"/>
</dbReference>
<keyword evidence="2" id="KW-1185">Reference proteome</keyword>